<evidence type="ECO:0000313" key="2">
    <source>
        <dbReference type="EMBL" id="ORX38200.1"/>
    </source>
</evidence>
<feature type="region of interest" description="Disordered" evidence="1">
    <location>
        <begin position="34"/>
        <end position="224"/>
    </location>
</feature>
<dbReference type="RefSeq" id="XP_021872122.1">
    <property type="nucleotide sequence ID" value="XM_022015232.1"/>
</dbReference>
<evidence type="ECO:0000313" key="3">
    <source>
        <dbReference type="Proteomes" id="UP000193218"/>
    </source>
</evidence>
<comment type="caution">
    <text evidence="2">The sequence shown here is derived from an EMBL/GenBank/DDBJ whole genome shotgun (WGS) entry which is preliminary data.</text>
</comment>
<gene>
    <name evidence="2" type="ORF">BD324DRAFT_619953</name>
</gene>
<keyword evidence="3" id="KW-1185">Reference proteome</keyword>
<name>A0A1Y1UJG2_9TREE</name>
<dbReference type="InParanoid" id="A0A1Y1UJG2"/>
<dbReference type="OrthoDB" id="2565179at2759"/>
<dbReference type="Proteomes" id="UP000193218">
    <property type="component" value="Unassembled WGS sequence"/>
</dbReference>
<dbReference type="GeneID" id="33557040"/>
<protein>
    <submittedName>
        <fullName evidence="2">Uncharacterized protein</fullName>
    </submittedName>
</protein>
<dbReference type="AlphaFoldDB" id="A0A1Y1UJG2"/>
<feature type="compositionally biased region" description="Basic residues" evidence="1">
    <location>
        <begin position="62"/>
        <end position="77"/>
    </location>
</feature>
<evidence type="ECO:0000256" key="1">
    <source>
        <dbReference type="SAM" id="MobiDB-lite"/>
    </source>
</evidence>
<dbReference type="EMBL" id="NBSH01000004">
    <property type="protein sequence ID" value="ORX38200.1"/>
    <property type="molecule type" value="Genomic_DNA"/>
</dbReference>
<accession>A0A1Y1UJG2</accession>
<feature type="compositionally biased region" description="Polar residues" evidence="1">
    <location>
        <begin position="153"/>
        <end position="171"/>
    </location>
</feature>
<feature type="compositionally biased region" description="Pro residues" evidence="1">
    <location>
        <begin position="133"/>
        <end position="145"/>
    </location>
</feature>
<feature type="compositionally biased region" description="Pro residues" evidence="1">
    <location>
        <begin position="104"/>
        <end position="113"/>
    </location>
</feature>
<sequence length="645" mass="72710">MQRQTSSIFQQVVLPYLARRTIGFESAYRVRHGCSGGGSGSSSRPSAAPWTGGPLVGSSEPRRRRCFSSSSRRHGRNKNQQSPFSTLEQPVEHWDPPLLDGPPWAIPPQPPPRRFSRPPAGQTSLASRHELAIPPPGPIIPPPPLIRKGSSGGQIPSVSNGDAELQDTSARLSPSLSSTPLMLPDQPPSSSSRSEEECSIPRPSTIPPQPTLPLITSSETESFTPRTVKEILKSTRRLPNRVEHEDVRHLPLRTRTAIIAMRKIVDVHKTETERGKMSAKPLGYKHTTSPPFPPIINNLLRRKEYAIVVTHILRTPELATNDEIIDNVASHLENQGSGDLAYRLRGLQDDIRRFSVDYSVVKPKLSRNIPQTPSSWFTSHRTPIPPDPERIYPSRWTDRQKLTHYFNARLTYLTETPLAAHLAKTDPLLPELPSWHRHGPGLHHLKDMICTIDRYRRQGFQPDRVTANLILRAWLQCALASPPANPYRVSPSSIDGSLRLKTKTLPRSPRLTPKQLEVIFKSVSEAMDNSLQAIDHKTEAEEGELDWIRHVQPFGEIFTVAFNALGDSRGVKTVEEWLKLAKRQLLLIAQYRSVERRIIVKDMKDKRARDSIRVTEEQHQIGSRNLQEVKVALLRALAEQRKRHM</sequence>
<proteinExistence type="predicted"/>
<reference evidence="2 3" key="1">
    <citation type="submission" date="2017-03" db="EMBL/GenBank/DDBJ databases">
        <title>Widespread Adenine N6-methylation of Active Genes in Fungi.</title>
        <authorList>
            <consortium name="DOE Joint Genome Institute"/>
            <person name="Mondo S.J."/>
            <person name="Dannebaum R.O."/>
            <person name="Kuo R.C."/>
            <person name="Louie K.B."/>
            <person name="Bewick A.J."/>
            <person name="Labutti K."/>
            <person name="Haridas S."/>
            <person name="Kuo A."/>
            <person name="Salamov A."/>
            <person name="Ahrendt S.R."/>
            <person name="Lau R."/>
            <person name="Bowen B.P."/>
            <person name="Lipzen A."/>
            <person name="Sullivan W."/>
            <person name="Andreopoulos W.B."/>
            <person name="Clum A."/>
            <person name="Lindquist E."/>
            <person name="Daum C."/>
            <person name="Northen T.R."/>
            <person name="Ramamoorthy G."/>
            <person name="Schmitz R.J."/>
            <person name="Gryganskyi A."/>
            <person name="Culley D."/>
            <person name="Magnuson J."/>
            <person name="James T.Y."/>
            <person name="O'Malley M.A."/>
            <person name="Stajich J.E."/>
            <person name="Spatafora J.W."/>
            <person name="Visel A."/>
            <person name="Grigoriev I.V."/>
        </authorList>
    </citation>
    <scope>NUCLEOTIDE SEQUENCE [LARGE SCALE GENOMIC DNA]</scope>
    <source>
        <strain evidence="2 3">NRRL Y-17943</strain>
    </source>
</reference>
<feature type="compositionally biased region" description="Low complexity" evidence="1">
    <location>
        <begin position="172"/>
        <end position="192"/>
    </location>
</feature>
<feature type="compositionally biased region" description="Polar residues" evidence="1">
    <location>
        <begin position="78"/>
        <end position="88"/>
    </location>
</feature>
<organism evidence="2 3">
    <name type="scientific">Kockovaella imperatae</name>
    <dbReference type="NCBI Taxonomy" id="4999"/>
    <lineage>
        <taxon>Eukaryota</taxon>
        <taxon>Fungi</taxon>
        <taxon>Dikarya</taxon>
        <taxon>Basidiomycota</taxon>
        <taxon>Agaricomycotina</taxon>
        <taxon>Tremellomycetes</taxon>
        <taxon>Tremellales</taxon>
        <taxon>Cuniculitremaceae</taxon>
        <taxon>Kockovaella</taxon>
    </lineage>
</organism>